<reference evidence="2 3" key="1">
    <citation type="submission" date="2022-09" db="EMBL/GenBank/DDBJ databases">
        <title>Xylan utilization by haloarchaea-nanohaloarchaea associations.</title>
        <authorList>
            <person name="Yakimov M."/>
        </authorList>
    </citation>
    <scope>NUCLEOTIDE SEQUENCE [LARGE SCALE GENOMIC DNA]</scope>
    <source>
        <strain evidence="2 3">SVXNc</strain>
    </source>
</reference>
<organism evidence="2 3">
    <name type="scientific">Candidatus Nanohalococcus occultus</name>
    <dbReference type="NCBI Taxonomy" id="2978047"/>
    <lineage>
        <taxon>Archaea</taxon>
        <taxon>Candidatus Nanohalarchaeota</taxon>
        <taxon>Candidatus Nanohalarchaeota incertae sedis</taxon>
        <taxon>Candidatus Nanohalococcus</taxon>
    </lineage>
</organism>
<evidence type="ECO:0000313" key="2">
    <source>
        <dbReference type="EMBL" id="WEL19296.1"/>
    </source>
</evidence>
<name>A0ABY8CHY1_9ARCH</name>
<keyword evidence="3" id="KW-1185">Reference proteome</keyword>
<evidence type="ECO:0000313" key="3">
    <source>
        <dbReference type="Proteomes" id="UP001218034"/>
    </source>
</evidence>
<evidence type="ECO:0000256" key="1">
    <source>
        <dbReference type="SAM" id="MobiDB-lite"/>
    </source>
</evidence>
<dbReference type="Proteomes" id="UP001218034">
    <property type="component" value="Chromosome"/>
</dbReference>
<gene>
    <name evidence="2" type="ORF">SVXNc_0268</name>
</gene>
<evidence type="ECO:0008006" key="4">
    <source>
        <dbReference type="Google" id="ProtNLM"/>
    </source>
</evidence>
<feature type="region of interest" description="Disordered" evidence="1">
    <location>
        <begin position="71"/>
        <end position="122"/>
    </location>
</feature>
<dbReference type="EMBL" id="CP104395">
    <property type="protein sequence ID" value="WEL19296.1"/>
    <property type="molecule type" value="Genomic_DNA"/>
</dbReference>
<feature type="compositionally biased region" description="Polar residues" evidence="1">
    <location>
        <begin position="83"/>
        <end position="94"/>
    </location>
</feature>
<protein>
    <recommendedName>
        <fullName evidence="4">Secreted protein</fullName>
    </recommendedName>
</protein>
<feature type="compositionally biased region" description="Polar residues" evidence="1">
    <location>
        <begin position="111"/>
        <end position="122"/>
    </location>
</feature>
<proteinExistence type="predicted"/>
<accession>A0ABY8CHY1</accession>
<sequence>MIAFTMAIASLFSGWIQQTQAQSQEDVDQQREQTLSCNQLGIDITDANAANVTVEQVRGDEPVGNVSVRYSYSDGTPPEQGYLNISTTRGFDTDSSGSSGSALESVSVASTRCSSVTDEYTP</sequence>
<feature type="compositionally biased region" description="Low complexity" evidence="1">
    <location>
        <begin position="95"/>
        <end position="110"/>
    </location>
</feature>